<name>A0A0F9J481_9ZZZZ</name>
<comment type="caution">
    <text evidence="1">The sequence shown here is derived from an EMBL/GenBank/DDBJ whole genome shotgun (WGS) entry which is preliminary data.</text>
</comment>
<accession>A0A0F9J481</accession>
<gene>
    <name evidence="1" type="ORF">LCGC14_1500390</name>
</gene>
<proteinExistence type="predicted"/>
<protein>
    <submittedName>
        <fullName evidence="1">Uncharacterized protein</fullName>
    </submittedName>
</protein>
<reference evidence="1" key="1">
    <citation type="journal article" date="2015" name="Nature">
        <title>Complex archaea that bridge the gap between prokaryotes and eukaryotes.</title>
        <authorList>
            <person name="Spang A."/>
            <person name="Saw J.H."/>
            <person name="Jorgensen S.L."/>
            <person name="Zaremba-Niedzwiedzka K."/>
            <person name="Martijn J."/>
            <person name="Lind A.E."/>
            <person name="van Eijk R."/>
            <person name="Schleper C."/>
            <person name="Guy L."/>
            <person name="Ettema T.J."/>
        </authorList>
    </citation>
    <scope>NUCLEOTIDE SEQUENCE</scope>
</reference>
<dbReference type="EMBL" id="LAZR01010882">
    <property type="protein sequence ID" value="KKM64539.1"/>
    <property type="molecule type" value="Genomic_DNA"/>
</dbReference>
<dbReference type="AlphaFoldDB" id="A0A0F9J481"/>
<evidence type="ECO:0000313" key="1">
    <source>
        <dbReference type="EMBL" id="KKM64539.1"/>
    </source>
</evidence>
<sequence>MFADLVGRRQYGMGKIMRVRNTSKNPTEALMPLLKFAACGVNDTHVMVKLIPEHQHYLPSGRCYSTGIHQFMANHFNVPWGTKDLIKIRLPYLGQIGTYPEMAYRSCYSLKRIDAKWPGGFPMERWQDWMVEIFAHEFRHVWQHDRKRKAHRESRTVTGKREYDAVLFSLRRVNHYRELTGRPIIPEVKQANPFAHLVQEKAAGP</sequence>
<organism evidence="1">
    <name type="scientific">marine sediment metagenome</name>
    <dbReference type="NCBI Taxonomy" id="412755"/>
    <lineage>
        <taxon>unclassified sequences</taxon>
        <taxon>metagenomes</taxon>
        <taxon>ecological metagenomes</taxon>
    </lineage>
</organism>